<gene>
    <name evidence="4" type="ORF">HU751_11385</name>
</gene>
<accession>A0A923K0I9</accession>
<evidence type="ECO:0000259" key="3">
    <source>
        <dbReference type="Pfam" id="PF04432"/>
    </source>
</evidence>
<feature type="domain" description="Coenzyme F420 hydrogenase/dehydrogenase beta subunit C-terminal" evidence="3">
    <location>
        <begin position="176"/>
        <end position="348"/>
    </location>
</feature>
<evidence type="ECO:0000259" key="2">
    <source>
        <dbReference type="Pfam" id="PF04422"/>
    </source>
</evidence>
<keyword evidence="1" id="KW-0472">Membrane</keyword>
<dbReference type="InterPro" id="IPR007516">
    <property type="entry name" value="Co_F420_Hydgase/DH_bsu_N"/>
</dbReference>
<dbReference type="InterPro" id="IPR045220">
    <property type="entry name" value="FRHB/FDHB/HCAR-like"/>
</dbReference>
<dbReference type="Pfam" id="PF04422">
    <property type="entry name" value="FrhB_FdhB_N"/>
    <property type="match status" value="1"/>
</dbReference>
<evidence type="ECO:0000313" key="4">
    <source>
        <dbReference type="EMBL" id="MBC3446379.1"/>
    </source>
</evidence>
<dbReference type="InterPro" id="IPR007525">
    <property type="entry name" value="FrhB_FdhB_C"/>
</dbReference>
<feature type="transmembrane region" description="Helical" evidence="1">
    <location>
        <begin position="417"/>
        <end position="438"/>
    </location>
</feature>
<dbReference type="GO" id="GO:0052592">
    <property type="term" value="F:oxidoreductase activity, acting on CH or CH2 groups, with an iron-sulfur protein as acceptor"/>
    <property type="evidence" value="ECO:0007669"/>
    <property type="project" value="TreeGrafter"/>
</dbReference>
<dbReference type="Pfam" id="PF04432">
    <property type="entry name" value="FrhB_FdhB_C"/>
    <property type="match status" value="1"/>
</dbReference>
<dbReference type="PANTHER" id="PTHR31332:SF0">
    <property type="entry name" value="7-HYDROXYMETHYL CHLOROPHYLL A REDUCTASE, CHLOROPLASTIC"/>
    <property type="match status" value="1"/>
</dbReference>
<comment type="caution">
    <text evidence="4">The sequence shown here is derived from an EMBL/GenBank/DDBJ whole genome shotgun (WGS) entry which is preliminary data.</text>
</comment>
<organism evidence="4">
    <name type="scientific">Pseudomonas peradeniyensis</name>
    <dbReference type="NCBI Taxonomy" id="2745488"/>
    <lineage>
        <taxon>Bacteria</taxon>
        <taxon>Pseudomonadati</taxon>
        <taxon>Pseudomonadota</taxon>
        <taxon>Gammaproteobacteria</taxon>
        <taxon>Pseudomonadales</taxon>
        <taxon>Pseudomonadaceae</taxon>
        <taxon>Pseudomonas</taxon>
    </lineage>
</organism>
<name>A0A923K0I9_9PSED</name>
<dbReference type="RefSeq" id="WP_186733269.1">
    <property type="nucleotide sequence ID" value="NZ_JABWRJ020000001.1"/>
</dbReference>
<protein>
    <submittedName>
        <fullName evidence="4">Coenzyme F420 hydrogenase/dehydrogenase, beta subunit C-terminal domain</fullName>
    </submittedName>
</protein>
<evidence type="ECO:0000256" key="1">
    <source>
        <dbReference type="SAM" id="Phobius"/>
    </source>
</evidence>
<keyword evidence="1" id="KW-1133">Transmembrane helix</keyword>
<reference evidence="4" key="1">
    <citation type="journal article" date="2020" name="Microorganisms">
        <title>Reliable Identification of Environmental Pseudomonas Isolates Using the rpoD Gene.</title>
        <authorList>
            <consortium name="The Broad Institute Genome Sequencing Platform"/>
            <person name="Girard L."/>
            <person name="Lood C."/>
            <person name="Rokni-Zadeh H."/>
            <person name="van Noort V."/>
            <person name="Lavigne R."/>
            <person name="De Mot R."/>
        </authorList>
    </citation>
    <scope>NUCLEOTIDE SEQUENCE</scope>
    <source>
        <strain evidence="4">BW13M1</strain>
    </source>
</reference>
<dbReference type="AlphaFoldDB" id="A0A923K0I9"/>
<sequence length="448" mass="49900">MRVTELPANVVAKGLCIGCGMCTAANAGREKPLLHMAYSAEHDHAIPLISAGAAEDLPEVVCPGASMHMPQLSEATYGSIPQDSWVGHHQRIRAAHSTDEEVRKRSASGGVTTALLTYLFEKQAIDAAYCVVSEGPPGNRSGKILRHAADLATIHGSVYQPAVLGADLCALIEGSERFAFVGLPCEIAAFEILKQKDPRLAQRHVLSIGLFCGGINRFAGIDYYLRRFGTGLEGATSIDYRYGAWPGKIRLVDAQGKAHEIARIRGNSRWNILRYVVGFQGYWMLPRCRMCPDQISDFADIAVGDPHLPRFRSKLGLGHSAVVLRSDRGVEWYDKALADGFITDEPLQREELIESQGYTLDNRRHALAYSRVARKLGMAAPDMSTYPEFERPGFRHYKYAMVDLLKIRLRGVRQLRLLYIPIQVFEYLFITLAPRVFVNRLVNLFRNK</sequence>
<dbReference type="PANTHER" id="PTHR31332">
    <property type="entry name" value="7-HYDROXYMETHYL CHLOROPHYLL A REDUCTASE, CHLOROPLASTIC"/>
    <property type="match status" value="1"/>
</dbReference>
<keyword evidence="1" id="KW-0812">Transmembrane</keyword>
<reference evidence="4" key="2">
    <citation type="submission" date="2020-07" db="EMBL/GenBank/DDBJ databases">
        <authorList>
            <person name="Lood C."/>
            <person name="Girard L."/>
        </authorList>
    </citation>
    <scope>NUCLEOTIDE SEQUENCE</scope>
    <source>
        <strain evidence="4">BW13M1</strain>
    </source>
</reference>
<dbReference type="EMBL" id="JABWRJ010000012">
    <property type="protein sequence ID" value="MBC3446379.1"/>
    <property type="molecule type" value="Genomic_DNA"/>
</dbReference>
<feature type="domain" description="Coenzyme F420 hydrogenase/dehydrogenase beta subunit N-terminal" evidence="2">
    <location>
        <begin position="94"/>
        <end position="162"/>
    </location>
</feature>
<proteinExistence type="predicted"/>